<keyword evidence="3" id="KW-0732">Signal</keyword>
<feature type="domain" description="Solute-binding protein family 5" evidence="4">
    <location>
        <begin position="68"/>
        <end position="428"/>
    </location>
</feature>
<dbReference type="SUPFAM" id="SSF53850">
    <property type="entry name" value="Periplasmic binding protein-like II"/>
    <property type="match status" value="1"/>
</dbReference>
<dbReference type="InterPro" id="IPR039424">
    <property type="entry name" value="SBP_5"/>
</dbReference>
<comment type="similarity">
    <text evidence="2">Belongs to the bacterial solute-binding protein 5 family.</text>
</comment>
<evidence type="ECO:0000256" key="1">
    <source>
        <dbReference type="ARBA" id="ARBA00004418"/>
    </source>
</evidence>
<gene>
    <name evidence="5" type="ordered locus">KKY_3825</name>
</gene>
<sequence>MLKTLTRGLAVSVLTLATGSIALADTLNVQLSADIRSSQPGVNRDAITDSVMLNVVEGLVAAGEGGDIVPMLASDWSVSEEGTQYTFTLRDDVVFHNGETMTAQDVVWSWDKLLANPDYTCNVYFDGSQTSEIVNIEAPDPATVTFELDQPDAMFLTNMAQSQCAATAVVHRDSFNEDGSWAKPIGTGPFVFDEWVRGESVHLVKFEDYAATGTEPDGYGGYKEALVDDVNLIVVPDNSAAVAGLQSGDLDILPYLPPNEAAELEEMGSFNLVSEPHAGLVTILIQTEDPVMSHPAMRQAFAAALDIPQIVESVTYGLGVANNSLVATGSVYHTAHHDQGYTYDPASIPALLEEAGYEGEQITMLTNRRSAISYDIAVIAQAMLQASGINVEIEVLEWASQLDRFRSGNYQVMAFNYSDRADPALAYNAVTASKEERANAIWDNPQAIELLQAVMAESDQAERQALFDQLHTLFLEDIPLIMFANGLDVGVSADYVTGYRTWHGFARLWGVGLTR</sequence>
<dbReference type="STRING" id="1082931.KKY_3825"/>
<dbReference type="EMBL" id="CP003075">
    <property type="protein sequence ID" value="AEQ53807.1"/>
    <property type="molecule type" value="Genomic_DNA"/>
</dbReference>
<dbReference type="GO" id="GO:0043190">
    <property type="term" value="C:ATP-binding cassette (ABC) transporter complex"/>
    <property type="evidence" value="ECO:0007669"/>
    <property type="project" value="InterPro"/>
</dbReference>
<feature type="signal peptide" evidence="3">
    <location>
        <begin position="1"/>
        <end position="24"/>
    </location>
</feature>
<evidence type="ECO:0000259" key="4">
    <source>
        <dbReference type="Pfam" id="PF00496"/>
    </source>
</evidence>
<evidence type="ECO:0000313" key="5">
    <source>
        <dbReference type="EMBL" id="AEQ53807.1"/>
    </source>
</evidence>
<evidence type="ECO:0000256" key="2">
    <source>
        <dbReference type="ARBA" id="ARBA00005695"/>
    </source>
</evidence>
<dbReference type="HOGENOM" id="CLU_017028_7_3_5"/>
<dbReference type="InterPro" id="IPR030678">
    <property type="entry name" value="Peptide/Ni-bd"/>
</dbReference>
<evidence type="ECO:0000313" key="6">
    <source>
        <dbReference type="Proteomes" id="UP000008850"/>
    </source>
</evidence>
<dbReference type="PIRSF" id="PIRSF002741">
    <property type="entry name" value="MppA"/>
    <property type="match status" value="1"/>
</dbReference>
<evidence type="ECO:0000256" key="3">
    <source>
        <dbReference type="SAM" id="SignalP"/>
    </source>
</evidence>
<dbReference type="GO" id="GO:1904680">
    <property type="term" value="F:peptide transmembrane transporter activity"/>
    <property type="evidence" value="ECO:0007669"/>
    <property type="project" value="TreeGrafter"/>
</dbReference>
<dbReference type="GO" id="GO:0015833">
    <property type="term" value="P:peptide transport"/>
    <property type="evidence" value="ECO:0007669"/>
    <property type="project" value="TreeGrafter"/>
</dbReference>
<dbReference type="AlphaFoldDB" id="G4RD57"/>
<dbReference type="eggNOG" id="COG0747">
    <property type="taxonomic scope" value="Bacteria"/>
</dbReference>
<dbReference type="Gene3D" id="3.40.190.10">
    <property type="entry name" value="Periplasmic binding protein-like II"/>
    <property type="match status" value="1"/>
</dbReference>
<accession>G4RD57</accession>
<dbReference type="Gene3D" id="3.90.76.10">
    <property type="entry name" value="Dipeptide-binding Protein, Domain 1"/>
    <property type="match status" value="1"/>
</dbReference>
<keyword evidence="6" id="KW-1185">Reference proteome</keyword>
<dbReference type="InterPro" id="IPR000914">
    <property type="entry name" value="SBP_5_dom"/>
</dbReference>
<protein>
    <submittedName>
        <fullName evidence="5">Extracellular solute-binding protein, family 5</fullName>
    </submittedName>
</protein>
<comment type="subcellular location">
    <subcellularLocation>
        <location evidence="1">Periplasm</location>
    </subcellularLocation>
</comment>
<organism evidence="5 6">
    <name type="scientific">Pelagibacterium halotolerans (strain DSM 22347 / JCM 15775 / CGMCC 1.7692 / B2)</name>
    <dbReference type="NCBI Taxonomy" id="1082931"/>
    <lineage>
        <taxon>Bacteria</taxon>
        <taxon>Pseudomonadati</taxon>
        <taxon>Pseudomonadota</taxon>
        <taxon>Alphaproteobacteria</taxon>
        <taxon>Hyphomicrobiales</taxon>
        <taxon>Devosiaceae</taxon>
        <taxon>Pelagibacterium</taxon>
    </lineage>
</organism>
<proteinExistence type="inferred from homology"/>
<dbReference type="GO" id="GO:0030288">
    <property type="term" value="C:outer membrane-bounded periplasmic space"/>
    <property type="evidence" value="ECO:0007669"/>
    <property type="project" value="UniProtKB-ARBA"/>
</dbReference>
<dbReference type="RefSeq" id="WP_014132951.1">
    <property type="nucleotide sequence ID" value="NC_016078.1"/>
</dbReference>
<dbReference type="Pfam" id="PF00496">
    <property type="entry name" value="SBP_bac_5"/>
    <property type="match status" value="1"/>
</dbReference>
<dbReference type="KEGG" id="phl:KKY_3825"/>
<reference evidence="5 6" key="1">
    <citation type="journal article" date="2012" name="J. Bacteriol.">
        <title>Complete genome sequence of Pelagibacterium halotolerans B2T.</title>
        <authorList>
            <person name="Huo Y.Y."/>
            <person name="Cheng H."/>
            <person name="Han X.F."/>
            <person name="Jiang X.W."/>
            <person name="Sun C."/>
            <person name="Zhang X.Q."/>
            <person name="Zhu X.F."/>
            <person name="Liu Y.F."/>
            <person name="Li P.F."/>
            <person name="Ni P.X."/>
            <person name="Wu M."/>
        </authorList>
    </citation>
    <scope>NUCLEOTIDE SEQUENCE [LARGE SCALE GENOMIC DNA]</scope>
    <source>
        <strain evidence="6">DSM 22347 / JCM 15775 / CGMCC 1.7692 / B2</strain>
    </source>
</reference>
<dbReference type="PANTHER" id="PTHR30290">
    <property type="entry name" value="PERIPLASMIC BINDING COMPONENT OF ABC TRANSPORTER"/>
    <property type="match status" value="1"/>
</dbReference>
<name>G4RD57_PELHB</name>
<feature type="chain" id="PRO_5003467622" evidence="3">
    <location>
        <begin position="25"/>
        <end position="515"/>
    </location>
</feature>
<dbReference type="Gene3D" id="3.10.105.10">
    <property type="entry name" value="Dipeptide-binding Protein, Domain 3"/>
    <property type="match status" value="1"/>
</dbReference>
<dbReference type="Proteomes" id="UP000008850">
    <property type="component" value="Chromosome"/>
</dbReference>